<dbReference type="STRING" id="56216.A0A1A6GJK9"/>
<evidence type="ECO:0000313" key="5">
    <source>
        <dbReference type="EMBL" id="OBS65522.1"/>
    </source>
</evidence>
<evidence type="ECO:0000313" key="6">
    <source>
        <dbReference type="Proteomes" id="UP000092124"/>
    </source>
</evidence>
<reference evidence="5 6" key="1">
    <citation type="submission" date="2016-06" db="EMBL/GenBank/DDBJ databases">
        <title>The Draft Genome Sequence and Annotation of the Desert Woodrat Neotoma lepida.</title>
        <authorList>
            <person name="Campbell M."/>
            <person name="Oakeson K.F."/>
            <person name="Yandell M."/>
            <person name="Halpert J.R."/>
            <person name="Dearing D."/>
        </authorList>
    </citation>
    <scope>NUCLEOTIDE SEQUENCE [LARGE SCALE GENOMIC DNA]</scope>
    <source>
        <strain evidence="5">417</strain>
        <tissue evidence="5">Liver</tissue>
    </source>
</reference>
<dbReference type="OrthoDB" id="9991628at2759"/>
<sequence length="55" mass="6194">MSGVSGSFSSPGYPNNYPHNKECIWNIRVTPGNSIQLTIHDFDVEYHSSCKYDSL</sequence>
<dbReference type="InterPro" id="IPR052129">
    <property type="entry name" value="Spermadhesin-Link_domain"/>
</dbReference>
<dbReference type="PANTHER" id="PTHR46908:SF4">
    <property type="entry name" value="TUMOR NECROSIS FACTOR-INDUCIBLE GENE 6 PROTEIN"/>
    <property type="match status" value="1"/>
</dbReference>
<comment type="caution">
    <text evidence="5">The sequence shown here is derived from an EMBL/GenBank/DDBJ whole genome shotgun (WGS) entry which is preliminary data.</text>
</comment>
<comment type="caution">
    <text evidence="3">Lacks conserved residue(s) required for the propagation of feature annotation.</text>
</comment>
<gene>
    <name evidence="5" type="ORF">A6R68_05938</name>
</gene>
<dbReference type="Gene3D" id="2.60.120.290">
    <property type="entry name" value="Spermadhesin, CUB domain"/>
    <property type="match status" value="1"/>
</dbReference>
<dbReference type="EMBL" id="LZPO01096255">
    <property type="protein sequence ID" value="OBS65522.1"/>
    <property type="molecule type" value="Genomic_DNA"/>
</dbReference>
<dbReference type="Proteomes" id="UP000092124">
    <property type="component" value="Unassembled WGS sequence"/>
</dbReference>
<dbReference type="PANTHER" id="PTHR46908">
    <property type="entry name" value="CUBILIN-LIKE PROTEIN"/>
    <property type="match status" value="1"/>
</dbReference>
<dbReference type="SUPFAM" id="SSF49854">
    <property type="entry name" value="Spermadhesin, CUB domain"/>
    <property type="match status" value="1"/>
</dbReference>
<proteinExistence type="predicted"/>
<evidence type="ECO:0000259" key="4">
    <source>
        <dbReference type="PROSITE" id="PS01180"/>
    </source>
</evidence>
<organism evidence="5 6">
    <name type="scientific">Neotoma lepida</name>
    <name type="common">Desert woodrat</name>
    <dbReference type="NCBI Taxonomy" id="56216"/>
    <lineage>
        <taxon>Eukaryota</taxon>
        <taxon>Metazoa</taxon>
        <taxon>Chordata</taxon>
        <taxon>Craniata</taxon>
        <taxon>Vertebrata</taxon>
        <taxon>Euteleostomi</taxon>
        <taxon>Mammalia</taxon>
        <taxon>Eutheria</taxon>
        <taxon>Euarchontoglires</taxon>
        <taxon>Glires</taxon>
        <taxon>Rodentia</taxon>
        <taxon>Myomorpha</taxon>
        <taxon>Muroidea</taxon>
        <taxon>Cricetidae</taxon>
        <taxon>Neotominae</taxon>
        <taxon>Neotoma</taxon>
    </lineage>
</organism>
<feature type="domain" description="CUB" evidence="4">
    <location>
        <begin position="1"/>
        <end position="55"/>
    </location>
</feature>
<dbReference type="InterPro" id="IPR035914">
    <property type="entry name" value="Sperma_CUB_dom_sf"/>
</dbReference>
<dbReference type="InterPro" id="IPR000859">
    <property type="entry name" value="CUB_dom"/>
</dbReference>
<dbReference type="Pfam" id="PF00431">
    <property type="entry name" value="CUB"/>
    <property type="match status" value="1"/>
</dbReference>
<dbReference type="AlphaFoldDB" id="A0A1A6GJK9"/>
<protein>
    <recommendedName>
        <fullName evidence="4">CUB domain-containing protein</fullName>
    </recommendedName>
</protein>
<dbReference type="GO" id="GO:0050728">
    <property type="term" value="P:negative regulation of inflammatory response"/>
    <property type="evidence" value="ECO:0007669"/>
    <property type="project" value="TreeGrafter"/>
</dbReference>
<evidence type="ECO:0000256" key="2">
    <source>
        <dbReference type="ARBA" id="ARBA00023180"/>
    </source>
</evidence>
<evidence type="ECO:0000256" key="1">
    <source>
        <dbReference type="ARBA" id="ARBA00023157"/>
    </source>
</evidence>
<dbReference type="PROSITE" id="PS01180">
    <property type="entry name" value="CUB"/>
    <property type="match status" value="1"/>
</dbReference>
<name>A0A1A6GJK9_NEOLE</name>
<keyword evidence="6" id="KW-1185">Reference proteome</keyword>
<accession>A0A1A6GJK9</accession>
<feature type="non-terminal residue" evidence="5">
    <location>
        <position position="55"/>
    </location>
</feature>
<evidence type="ECO:0000256" key="3">
    <source>
        <dbReference type="PROSITE-ProRule" id="PRU00059"/>
    </source>
</evidence>
<keyword evidence="1" id="KW-1015">Disulfide bond</keyword>
<dbReference type="CDD" id="cd00041">
    <property type="entry name" value="CUB"/>
    <property type="match status" value="1"/>
</dbReference>
<dbReference type="GO" id="GO:0005615">
    <property type="term" value="C:extracellular space"/>
    <property type="evidence" value="ECO:0007669"/>
    <property type="project" value="TreeGrafter"/>
</dbReference>
<keyword evidence="2" id="KW-0325">Glycoprotein</keyword>